<dbReference type="Proteomes" id="UP000474061">
    <property type="component" value="Unassembled WGS sequence"/>
</dbReference>
<comment type="caution">
    <text evidence="1">The sequence shown here is derived from an EMBL/GenBank/DDBJ whole genome shotgun (WGS) entry which is preliminary data.</text>
</comment>
<evidence type="ECO:0000313" key="2">
    <source>
        <dbReference type="Proteomes" id="UP000474061"/>
    </source>
</evidence>
<reference evidence="1" key="2">
    <citation type="journal article" date="2020" name="Appl. Environ. Microbiol.">
        <title>Multiple intercontinental introductions associated with the emergence of a plant pathogen in Europe.</title>
        <authorList>
            <person name="Landa B.B."/>
            <person name="Castillo A.I."/>
            <person name="Giampetruzzi A."/>
            <person name="Kahn A."/>
            <person name="Roman-Ecija M."/>
            <person name="Velasco-Amo M.P."/>
            <person name="Navas-Cortes J.A."/>
            <person name="Marco-Noales E."/>
            <person name="Barbe S."/>
            <person name="Moralejo E."/>
            <person name="Coletta-Filho H.D."/>
            <person name="Saldarelli P."/>
            <person name="Saponari M."/>
            <person name="Almeida R.P.P."/>
        </authorList>
    </citation>
    <scope>NUCLEOTIDE SEQUENCE</scope>
    <source>
        <strain evidence="1">XYL1981</strain>
    </source>
</reference>
<dbReference type="EMBL" id="VDCJ01000336">
    <property type="protein sequence ID" value="MRU23316.1"/>
    <property type="molecule type" value="Genomic_DNA"/>
</dbReference>
<proteinExistence type="predicted"/>
<name>A0A9Q4MJ58_XYLFS</name>
<reference evidence="1" key="1">
    <citation type="submission" date="2019-05" db="EMBL/GenBank/DDBJ databases">
        <authorList>
            <person name="Castillo A."/>
            <person name="Giampetruzzi A."/>
            <person name="Landa B."/>
            <person name="Saponari M."/>
            <person name="Almeida R.P.P."/>
            <person name="Moralejo E."/>
            <person name="Marco-Noales E."/>
            <person name="Velasco-Amo M.P."/>
            <person name="Roman-Ecija M."/>
            <person name="Navarro I."/>
            <person name="Monterde A."/>
            <person name="Barbe S."/>
        </authorList>
    </citation>
    <scope>NUCLEOTIDE SEQUENCE</scope>
    <source>
        <strain evidence="1">XYL1981</strain>
    </source>
</reference>
<sequence length="60" mass="6877">MWIVIMLLVSGVGIRLLLFEKTSGYPQMGRVRARVMSSTKKCVFSQVRVFLGSNAYCMWM</sequence>
<dbReference type="AlphaFoldDB" id="A0A9Q4MJ58"/>
<protein>
    <submittedName>
        <fullName evidence="1">Uncharacterized protein</fullName>
    </submittedName>
</protein>
<gene>
    <name evidence="1" type="ORF">FG476_04285</name>
</gene>
<accession>A0A9Q4MJ58</accession>
<organism evidence="1 2">
    <name type="scientific">Xylella fastidiosa subsp. multiplex</name>
    <dbReference type="NCBI Taxonomy" id="644357"/>
    <lineage>
        <taxon>Bacteria</taxon>
        <taxon>Pseudomonadati</taxon>
        <taxon>Pseudomonadota</taxon>
        <taxon>Gammaproteobacteria</taxon>
        <taxon>Lysobacterales</taxon>
        <taxon>Lysobacteraceae</taxon>
        <taxon>Xylella</taxon>
    </lineage>
</organism>
<evidence type="ECO:0000313" key="1">
    <source>
        <dbReference type="EMBL" id="MRU23316.1"/>
    </source>
</evidence>